<dbReference type="InterPro" id="IPR010985">
    <property type="entry name" value="Ribbon_hlx_hlx"/>
</dbReference>
<proteinExistence type="predicted"/>
<gene>
    <name evidence="3" type="ORF">Pflav_088080</name>
</gene>
<dbReference type="EMBL" id="AP022870">
    <property type="protein sequence ID" value="BCB82398.1"/>
    <property type="molecule type" value="Genomic_DNA"/>
</dbReference>
<dbReference type="Pfam" id="PF22513">
    <property type="entry name" value="FitA-like_RHH"/>
    <property type="match status" value="1"/>
</dbReference>
<keyword evidence="4" id="KW-1185">Reference proteome</keyword>
<reference evidence="3 4" key="2">
    <citation type="submission" date="2020-03" db="EMBL/GenBank/DDBJ databases">
        <authorList>
            <person name="Ichikawa N."/>
            <person name="Kimura A."/>
            <person name="Kitahashi Y."/>
            <person name="Uohara A."/>
        </authorList>
    </citation>
    <scope>NUCLEOTIDE SEQUENCE [LARGE SCALE GENOMIC DNA]</scope>
    <source>
        <strain evidence="3 4">NBRC 107702</strain>
    </source>
</reference>
<dbReference type="Proteomes" id="UP000502508">
    <property type="component" value="Chromosome"/>
</dbReference>
<dbReference type="KEGG" id="pfla:Pflav_088080"/>
<protein>
    <recommendedName>
        <fullName evidence="2">Antitoxin FitA-like ribbon-helix-helix domain-containing protein</fullName>
    </recommendedName>
</protein>
<evidence type="ECO:0000313" key="3">
    <source>
        <dbReference type="EMBL" id="BCB82398.1"/>
    </source>
</evidence>
<dbReference type="InterPro" id="IPR053853">
    <property type="entry name" value="FitA-like_RHH"/>
</dbReference>
<evidence type="ECO:0000313" key="4">
    <source>
        <dbReference type="Proteomes" id="UP000502508"/>
    </source>
</evidence>
<sequence>MPNIQVKDVPDDVHRILRSRAAAAGQSLQEYLLARLTREARRPTLEEVIQRMGQRSGGSLTPRQAAALLREDRER</sequence>
<reference evidence="3 4" key="1">
    <citation type="submission" date="2020-03" db="EMBL/GenBank/DDBJ databases">
        <title>Whole genome shotgun sequence of Phytohabitans flavus NBRC 107702.</title>
        <authorList>
            <person name="Komaki H."/>
            <person name="Tamura T."/>
        </authorList>
    </citation>
    <scope>NUCLEOTIDE SEQUENCE [LARGE SCALE GENOMIC DNA]</scope>
    <source>
        <strain evidence="3 4">NBRC 107702</strain>
    </source>
</reference>
<feature type="region of interest" description="Disordered" evidence="1">
    <location>
        <begin position="52"/>
        <end position="75"/>
    </location>
</feature>
<evidence type="ECO:0000256" key="1">
    <source>
        <dbReference type="SAM" id="MobiDB-lite"/>
    </source>
</evidence>
<dbReference type="SUPFAM" id="SSF47598">
    <property type="entry name" value="Ribbon-helix-helix"/>
    <property type="match status" value="1"/>
</dbReference>
<dbReference type="AlphaFoldDB" id="A0A6F8Y8T9"/>
<dbReference type="GO" id="GO:0006355">
    <property type="term" value="P:regulation of DNA-templated transcription"/>
    <property type="evidence" value="ECO:0007669"/>
    <property type="project" value="InterPro"/>
</dbReference>
<evidence type="ECO:0000259" key="2">
    <source>
        <dbReference type="Pfam" id="PF22513"/>
    </source>
</evidence>
<name>A0A6F8Y8T9_9ACTN</name>
<dbReference type="RefSeq" id="WP_173041940.1">
    <property type="nucleotide sequence ID" value="NZ_AP022870.1"/>
</dbReference>
<accession>A0A6F8Y8T9</accession>
<organism evidence="3 4">
    <name type="scientific">Phytohabitans flavus</name>
    <dbReference type="NCBI Taxonomy" id="1076124"/>
    <lineage>
        <taxon>Bacteria</taxon>
        <taxon>Bacillati</taxon>
        <taxon>Actinomycetota</taxon>
        <taxon>Actinomycetes</taxon>
        <taxon>Micromonosporales</taxon>
        <taxon>Micromonosporaceae</taxon>
    </lineage>
</organism>
<feature type="domain" description="Antitoxin FitA-like ribbon-helix-helix" evidence="2">
    <location>
        <begin position="2"/>
        <end position="39"/>
    </location>
</feature>